<dbReference type="SUPFAM" id="SSF52518">
    <property type="entry name" value="Thiamin diphosphate-binding fold (THDP-binding)"/>
    <property type="match status" value="2"/>
</dbReference>
<dbReference type="PIRSF" id="PIRSF006439">
    <property type="entry name" value="Indolepyruvate_ferr_oxidored"/>
    <property type="match status" value="1"/>
</dbReference>
<dbReference type="InterPro" id="IPR002880">
    <property type="entry name" value="Pyrv_Fd/Flavodoxin_OxRdtase_N"/>
</dbReference>
<gene>
    <name evidence="16" type="primary">iorA_1</name>
    <name evidence="16" type="ORF">CaldiYA01_10120</name>
</gene>
<dbReference type="RefSeq" id="WP_207182147.1">
    <property type="nucleotide sequence ID" value="NZ_AP024480.1"/>
</dbReference>
<evidence type="ECO:0000256" key="2">
    <source>
        <dbReference type="ARBA" id="ARBA00011238"/>
    </source>
</evidence>
<evidence type="ECO:0000256" key="5">
    <source>
        <dbReference type="ARBA" id="ARBA00022448"/>
    </source>
</evidence>
<keyword evidence="11 14" id="KW-0411">Iron-sulfur</keyword>
<dbReference type="InterPro" id="IPR017721">
    <property type="entry name" value="IorA"/>
</dbReference>
<feature type="domain" description="4Fe-4S ferredoxin-type" evidence="15">
    <location>
        <begin position="548"/>
        <end position="577"/>
    </location>
</feature>
<dbReference type="PROSITE" id="PS51379">
    <property type="entry name" value="4FE4S_FER_2"/>
    <property type="match status" value="2"/>
</dbReference>
<dbReference type="InterPro" id="IPR017896">
    <property type="entry name" value="4Fe4S_Fe-S-bd"/>
</dbReference>
<dbReference type="Gene3D" id="3.40.50.970">
    <property type="match status" value="2"/>
</dbReference>
<dbReference type="Pfam" id="PF00037">
    <property type="entry name" value="Fer4"/>
    <property type="match status" value="1"/>
</dbReference>
<evidence type="ECO:0000256" key="9">
    <source>
        <dbReference type="ARBA" id="ARBA00023002"/>
    </source>
</evidence>
<dbReference type="InterPro" id="IPR045025">
    <property type="entry name" value="HACL1-like"/>
</dbReference>
<evidence type="ECO:0000259" key="15">
    <source>
        <dbReference type="PROSITE" id="PS51379"/>
    </source>
</evidence>
<comment type="function">
    <text evidence="1 14">Catalyzes the ferredoxin-dependent oxidative decarboxylation of arylpyruvates.</text>
</comment>
<feature type="domain" description="4Fe-4S ferredoxin-type" evidence="15">
    <location>
        <begin position="521"/>
        <end position="542"/>
    </location>
</feature>
<accession>A0ABN6E6T6</accession>
<comment type="catalytic activity">
    <reaction evidence="13 14">
        <text>indole-3-pyruvate + 2 oxidized [2Fe-2S]-[ferredoxin] + CoA = (indol-3-yl)acetyl-CoA + 2 reduced [2Fe-2S]-[ferredoxin] + CO2 + H(+)</text>
        <dbReference type="Rhea" id="RHEA:12645"/>
        <dbReference type="Rhea" id="RHEA-COMP:10000"/>
        <dbReference type="Rhea" id="RHEA-COMP:10001"/>
        <dbReference type="ChEBI" id="CHEBI:15378"/>
        <dbReference type="ChEBI" id="CHEBI:16526"/>
        <dbReference type="ChEBI" id="CHEBI:17640"/>
        <dbReference type="ChEBI" id="CHEBI:33737"/>
        <dbReference type="ChEBI" id="CHEBI:33738"/>
        <dbReference type="ChEBI" id="CHEBI:57271"/>
        <dbReference type="ChEBI" id="CHEBI:57287"/>
        <dbReference type="EC" id="1.2.7.8"/>
    </reaction>
</comment>
<dbReference type="PANTHER" id="PTHR43710">
    <property type="entry name" value="2-HYDROXYACYL-COA LYASE"/>
    <property type="match status" value="1"/>
</dbReference>
<dbReference type="Pfam" id="PF02775">
    <property type="entry name" value="TPP_enzyme_C"/>
    <property type="match status" value="1"/>
</dbReference>
<evidence type="ECO:0000256" key="11">
    <source>
        <dbReference type="ARBA" id="ARBA00023014"/>
    </source>
</evidence>
<comment type="cofactor">
    <cofactor evidence="14">
        <name>[4Fe-4S] cluster</name>
        <dbReference type="ChEBI" id="CHEBI:49883"/>
    </cofactor>
    <text evidence="14">Binds 2 [4Fe-4S] clusters. In this family the first cluster has a non-standard and varying [4Fe-4S] binding motif CX(2)CX(2)CX(4-5)CP.</text>
</comment>
<keyword evidence="10 14" id="KW-0408">Iron</keyword>
<evidence type="ECO:0000256" key="4">
    <source>
        <dbReference type="ARBA" id="ARBA00017710"/>
    </source>
</evidence>
<evidence type="ECO:0000256" key="1">
    <source>
        <dbReference type="ARBA" id="ARBA00002995"/>
    </source>
</evidence>
<evidence type="ECO:0000256" key="3">
    <source>
        <dbReference type="ARBA" id="ARBA00012812"/>
    </source>
</evidence>
<name>A0ABN6E6T6_9FIRM</name>
<dbReference type="Pfam" id="PF01855">
    <property type="entry name" value="POR_N"/>
    <property type="match status" value="1"/>
</dbReference>
<evidence type="ECO:0000313" key="16">
    <source>
        <dbReference type="EMBL" id="BCS81052.1"/>
    </source>
</evidence>
<evidence type="ECO:0000256" key="6">
    <source>
        <dbReference type="ARBA" id="ARBA00022485"/>
    </source>
</evidence>
<evidence type="ECO:0000256" key="7">
    <source>
        <dbReference type="ARBA" id="ARBA00022723"/>
    </source>
</evidence>
<evidence type="ECO:0000256" key="13">
    <source>
        <dbReference type="ARBA" id="ARBA00048332"/>
    </source>
</evidence>
<evidence type="ECO:0000256" key="8">
    <source>
        <dbReference type="ARBA" id="ARBA00022982"/>
    </source>
</evidence>
<dbReference type="InterPro" id="IPR011766">
    <property type="entry name" value="TPP_enzyme_TPP-bd"/>
</dbReference>
<dbReference type="InterPro" id="IPR009014">
    <property type="entry name" value="Transketo_C/PFOR_II"/>
</dbReference>
<dbReference type="InterPro" id="IPR029061">
    <property type="entry name" value="THDP-binding"/>
</dbReference>
<reference evidence="16 17" key="1">
    <citation type="submission" date="2021-02" db="EMBL/GenBank/DDBJ databases">
        <title>Nitrogen-fixing ability and nitrogen fixation related genes of thermophilic fermentative bacteria in the genus Caldicellulosiruptor.</title>
        <authorList>
            <person name="Chen Y."/>
            <person name="Nishihara A."/>
            <person name="Haruta S."/>
        </authorList>
    </citation>
    <scope>NUCLEOTIDE SEQUENCE [LARGE SCALE GENOMIC DNA]</scope>
    <source>
        <strain evidence="16 17">YA01</strain>
    </source>
</reference>
<evidence type="ECO:0000256" key="14">
    <source>
        <dbReference type="PIRNR" id="PIRNR006439"/>
    </source>
</evidence>
<comment type="subunit">
    <text evidence="2">Heterodimer of the IorA and IorB subunits.</text>
</comment>
<dbReference type="CDD" id="cd07034">
    <property type="entry name" value="TPP_PYR_PFOR_IOR-alpha_like"/>
    <property type="match status" value="1"/>
</dbReference>
<keyword evidence="9 14" id="KW-0560">Oxidoreductase</keyword>
<dbReference type="SUPFAM" id="SSF52922">
    <property type="entry name" value="TK C-terminal domain-like"/>
    <property type="match status" value="1"/>
</dbReference>
<dbReference type="NCBIfam" id="TIGR03336">
    <property type="entry name" value="IOR_alpha"/>
    <property type="match status" value="1"/>
</dbReference>
<keyword evidence="17" id="KW-1185">Reference proteome</keyword>
<keyword evidence="7 14" id="KW-0479">Metal-binding</keyword>
<dbReference type="EC" id="1.2.7.8" evidence="3 14"/>
<dbReference type="Proteomes" id="UP000663623">
    <property type="component" value="Chromosome"/>
</dbReference>
<evidence type="ECO:0000256" key="10">
    <source>
        <dbReference type="ARBA" id="ARBA00023004"/>
    </source>
</evidence>
<dbReference type="Gene3D" id="3.30.70.20">
    <property type="match status" value="1"/>
</dbReference>
<sequence>MKKLLLGNYAVARGCYEAGVKVATAYPGTPSTEITEAIAQYDEIYCEWAPNEKVALEVAIGAAIYGKRAICSMKHVGLNVAADPLFTASYTGVNAGLLIAVADDPGMHSSQNEQDTRNIAKAAKVPVLEPADSQECIDFVKIGFEISEKFDTPVILRLTTRVAHSQSIVEERPREDVLFKYKKDIQKYVMMPAMARPRHEFVEKRLKSLKEFSETIGINKVEQGTQKMAFIASGIAYQYVKEAYPDAWVLKLGMVWPLPERLIKDFCSQFEKVYVVEELDPFLEENIKAMGINNIVGKEIFKLTGEYSPSFIKRAVENKEIEVPYKVKQTLPPRLPVLCPGCPHRGIFYVLSRLKDVIITGDIGCYTLGALSPFNAMDSCVCMGASIGMAHGISNASDKKQMVIAVIGDSTFVHSGITGIIDAVYNGSDILVMILDNSTTGMTGHQDHPATGYTIKGEPTYKLDIVSLCRALGCVAVEEINPYKIKENVEKIKQLLDLPGVKVVIAKAPCRLHRRYKFTISKRYIDFEKCKNCRLCLSLGCPAISLKDKPTIDANLCLACGMCEDVCKFGAISSQKEQ</sequence>
<keyword evidence="8 14" id="KW-0249">Electron transport</keyword>
<keyword evidence="6 14" id="KW-0004">4Fe-4S</keyword>
<proteinExistence type="predicted"/>
<dbReference type="PANTHER" id="PTHR43710:SF5">
    <property type="entry name" value="INDOLEPYRUVATE FERREDOXIN OXIDOREDUCTASE ALPHA SUBUNIT"/>
    <property type="match status" value="1"/>
</dbReference>
<keyword evidence="5 14" id="KW-0813">Transport</keyword>
<organism evidence="16 17">
    <name type="scientific">Caldicellulosiruptor diazotrophicus</name>
    <dbReference type="NCBI Taxonomy" id="2806205"/>
    <lineage>
        <taxon>Bacteria</taxon>
        <taxon>Bacillati</taxon>
        <taxon>Bacillota</taxon>
        <taxon>Bacillota incertae sedis</taxon>
        <taxon>Caldicellulosiruptorales</taxon>
        <taxon>Caldicellulosiruptoraceae</taxon>
        <taxon>Caldicellulosiruptor</taxon>
    </lineage>
</organism>
<dbReference type="CDD" id="cd02008">
    <property type="entry name" value="TPP_IOR_alpha"/>
    <property type="match status" value="1"/>
</dbReference>
<evidence type="ECO:0000313" key="17">
    <source>
        <dbReference type="Proteomes" id="UP000663623"/>
    </source>
</evidence>
<protein>
    <recommendedName>
        <fullName evidence="4 14">Indolepyruvate oxidoreductase subunit IorA</fullName>
        <shortName evidence="14">IOR</shortName>
        <ecNumber evidence="3 14">1.2.7.8</ecNumber>
    </recommendedName>
    <alternativeName>
        <fullName evidence="12 14">Indolepyruvate ferredoxin oxidoreductase subunit alpha</fullName>
    </alternativeName>
</protein>
<dbReference type="EMBL" id="AP024480">
    <property type="protein sequence ID" value="BCS81052.1"/>
    <property type="molecule type" value="Genomic_DNA"/>
</dbReference>
<evidence type="ECO:0000256" key="12">
    <source>
        <dbReference type="ARBA" id="ARBA00030514"/>
    </source>
</evidence>